<organism evidence="16 17">
    <name type="scientific">Quercus lobata</name>
    <name type="common">Valley oak</name>
    <dbReference type="NCBI Taxonomy" id="97700"/>
    <lineage>
        <taxon>Eukaryota</taxon>
        <taxon>Viridiplantae</taxon>
        <taxon>Streptophyta</taxon>
        <taxon>Embryophyta</taxon>
        <taxon>Tracheophyta</taxon>
        <taxon>Spermatophyta</taxon>
        <taxon>Magnoliopsida</taxon>
        <taxon>eudicotyledons</taxon>
        <taxon>Gunneridae</taxon>
        <taxon>Pentapetalae</taxon>
        <taxon>rosids</taxon>
        <taxon>fabids</taxon>
        <taxon>Fagales</taxon>
        <taxon>Fagaceae</taxon>
        <taxon>Quercus</taxon>
    </lineage>
</organism>
<keyword evidence="10" id="KW-0675">Receptor</keyword>
<dbReference type="Pfam" id="PF00560">
    <property type="entry name" value="LRR_1"/>
    <property type="match status" value="4"/>
</dbReference>
<dbReference type="PANTHER" id="PTHR27004">
    <property type="entry name" value="RECEPTOR-LIKE PROTEIN 12 ISOFORM X1"/>
    <property type="match status" value="1"/>
</dbReference>
<keyword evidence="4" id="KW-0433">Leucine-rich repeat</keyword>
<comment type="subcellular location">
    <subcellularLocation>
        <location evidence="1">Cell membrane</location>
        <topology evidence="1">Single-pass type I membrane protein</topology>
    </subcellularLocation>
</comment>
<evidence type="ECO:0000256" key="11">
    <source>
        <dbReference type="ARBA" id="ARBA00023180"/>
    </source>
</evidence>
<comment type="similarity">
    <text evidence="2">Belongs to the RLP family.</text>
</comment>
<dbReference type="InterPro" id="IPR055414">
    <property type="entry name" value="LRR_R13L4/SHOC2-like"/>
</dbReference>
<dbReference type="InterPro" id="IPR013210">
    <property type="entry name" value="LRR_N_plant-typ"/>
</dbReference>
<keyword evidence="6" id="KW-0732">Signal</keyword>
<dbReference type="PRINTS" id="PR00019">
    <property type="entry name" value="LEURICHRPT"/>
</dbReference>
<evidence type="ECO:0000256" key="1">
    <source>
        <dbReference type="ARBA" id="ARBA00004251"/>
    </source>
</evidence>
<dbReference type="Gramene" id="QL11p039235:mrna">
    <property type="protein sequence ID" value="QL11p039235:mrna"/>
    <property type="gene ID" value="QL11p039235"/>
</dbReference>
<evidence type="ECO:0000256" key="3">
    <source>
        <dbReference type="ARBA" id="ARBA00022475"/>
    </source>
</evidence>
<name>A0A7N2MX66_QUELO</name>
<feature type="transmembrane region" description="Helical" evidence="13">
    <location>
        <begin position="978"/>
        <end position="1002"/>
    </location>
</feature>
<dbReference type="AlphaFoldDB" id="A0A7N2MX66"/>
<feature type="domain" description="Disease resistance R13L4/SHOC-2-like LRR" evidence="15">
    <location>
        <begin position="363"/>
        <end position="601"/>
    </location>
</feature>
<dbReference type="FunFam" id="3.80.10.10:FF:000095">
    <property type="entry name" value="LRR receptor-like serine/threonine-protein kinase GSO1"/>
    <property type="match status" value="1"/>
</dbReference>
<evidence type="ECO:0000256" key="2">
    <source>
        <dbReference type="ARBA" id="ARBA00009592"/>
    </source>
</evidence>
<evidence type="ECO:0000256" key="5">
    <source>
        <dbReference type="ARBA" id="ARBA00022692"/>
    </source>
</evidence>
<dbReference type="EnsemblPlants" id="QL11p039235:mrna">
    <property type="protein sequence ID" value="QL11p039235:mrna"/>
    <property type="gene ID" value="QL11p039235"/>
</dbReference>
<dbReference type="SMART" id="SM00369">
    <property type="entry name" value="LRR_TYP"/>
    <property type="match status" value="9"/>
</dbReference>
<evidence type="ECO:0000259" key="14">
    <source>
        <dbReference type="Pfam" id="PF08263"/>
    </source>
</evidence>
<dbReference type="SUPFAM" id="SSF52058">
    <property type="entry name" value="L domain-like"/>
    <property type="match status" value="1"/>
</dbReference>
<dbReference type="SMART" id="SM00365">
    <property type="entry name" value="LRR_SD22"/>
    <property type="match status" value="6"/>
</dbReference>
<proteinExistence type="inferred from homology"/>
<evidence type="ECO:0000259" key="15">
    <source>
        <dbReference type="Pfam" id="PF23598"/>
    </source>
</evidence>
<dbReference type="Pfam" id="PF23598">
    <property type="entry name" value="LRR_14"/>
    <property type="match status" value="1"/>
</dbReference>
<evidence type="ECO:0000313" key="17">
    <source>
        <dbReference type="Proteomes" id="UP000594261"/>
    </source>
</evidence>
<protein>
    <recommendedName>
        <fullName evidence="18">Leucine-rich repeat-containing N-terminal plant-type domain-containing protein</fullName>
    </recommendedName>
</protein>
<dbReference type="PANTHER" id="PTHR27004:SF447">
    <property type="entry name" value="RECEPTOR LIKE PROTEIN 30-LIKE"/>
    <property type="match status" value="1"/>
</dbReference>
<dbReference type="InterPro" id="IPR003591">
    <property type="entry name" value="Leu-rich_rpt_typical-subtyp"/>
</dbReference>
<keyword evidence="3" id="KW-1003">Cell membrane</keyword>
<dbReference type="InterPro" id="IPR032675">
    <property type="entry name" value="LRR_dom_sf"/>
</dbReference>
<keyword evidence="9 13" id="KW-0472">Membrane</keyword>
<evidence type="ECO:0000256" key="4">
    <source>
        <dbReference type="ARBA" id="ARBA00022614"/>
    </source>
</evidence>
<keyword evidence="11" id="KW-0325">Glycoprotein</keyword>
<evidence type="ECO:0000256" key="8">
    <source>
        <dbReference type="ARBA" id="ARBA00022989"/>
    </source>
</evidence>
<evidence type="ECO:0000256" key="12">
    <source>
        <dbReference type="SAM" id="MobiDB-lite"/>
    </source>
</evidence>
<dbReference type="FunCoup" id="A0A7N2MX66">
    <property type="interactions" value="314"/>
</dbReference>
<dbReference type="Gene3D" id="3.80.10.10">
    <property type="entry name" value="Ribonuclease Inhibitor"/>
    <property type="match status" value="5"/>
</dbReference>
<dbReference type="PROSITE" id="PS51450">
    <property type="entry name" value="LRR"/>
    <property type="match status" value="1"/>
</dbReference>
<feature type="compositionally biased region" description="Basic and acidic residues" evidence="12">
    <location>
        <begin position="651"/>
        <end position="671"/>
    </location>
</feature>
<evidence type="ECO:0000256" key="7">
    <source>
        <dbReference type="ARBA" id="ARBA00022737"/>
    </source>
</evidence>
<keyword evidence="17" id="KW-1185">Reference proteome</keyword>
<evidence type="ECO:0000313" key="16">
    <source>
        <dbReference type="EnsemblPlants" id="QL11p039235:mrna"/>
    </source>
</evidence>
<keyword evidence="5 13" id="KW-0812">Transmembrane</keyword>
<dbReference type="Pfam" id="PF08263">
    <property type="entry name" value="LRRNT_2"/>
    <property type="match status" value="1"/>
</dbReference>
<evidence type="ECO:0000256" key="6">
    <source>
        <dbReference type="ARBA" id="ARBA00022729"/>
    </source>
</evidence>
<keyword evidence="8 13" id="KW-1133">Transmembrane helix</keyword>
<dbReference type="InterPro" id="IPR001611">
    <property type="entry name" value="Leu-rich_rpt"/>
</dbReference>
<evidence type="ECO:0000256" key="13">
    <source>
        <dbReference type="SAM" id="Phobius"/>
    </source>
</evidence>
<feature type="region of interest" description="Disordered" evidence="12">
    <location>
        <begin position="640"/>
        <end position="671"/>
    </location>
</feature>
<dbReference type="GO" id="GO:0005886">
    <property type="term" value="C:plasma membrane"/>
    <property type="evidence" value="ECO:0007669"/>
    <property type="project" value="UniProtKB-SubCell"/>
</dbReference>
<evidence type="ECO:0008006" key="18">
    <source>
        <dbReference type="Google" id="ProtNLM"/>
    </source>
</evidence>
<keyword evidence="7" id="KW-0677">Repeat</keyword>
<dbReference type="FunFam" id="3.80.10.10:FF:000299">
    <property type="entry name" value="Piriformospora indica-insensitive protein 2"/>
    <property type="match status" value="1"/>
</dbReference>
<dbReference type="FunFam" id="3.80.10.10:FF:000213">
    <property type="entry name" value="Tyrosine-sulfated glycopeptide receptor 1"/>
    <property type="match status" value="1"/>
</dbReference>
<evidence type="ECO:0000256" key="10">
    <source>
        <dbReference type="ARBA" id="ARBA00023170"/>
    </source>
</evidence>
<feature type="domain" description="Leucine-rich repeat-containing N-terminal plant-type" evidence="14">
    <location>
        <begin position="12"/>
        <end position="63"/>
    </location>
</feature>
<accession>A0A7N2MX66</accession>
<evidence type="ECO:0000256" key="9">
    <source>
        <dbReference type="ARBA" id="ARBA00023136"/>
    </source>
</evidence>
<reference evidence="16" key="2">
    <citation type="submission" date="2021-01" db="UniProtKB">
        <authorList>
            <consortium name="EnsemblPlants"/>
        </authorList>
    </citation>
    <scope>IDENTIFICATION</scope>
</reference>
<reference evidence="16 17" key="1">
    <citation type="journal article" date="2016" name="G3 (Bethesda)">
        <title>First Draft Assembly and Annotation of the Genome of a California Endemic Oak Quercus lobata Nee (Fagaceae).</title>
        <authorList>
            <person name="Sork V.L."/>
            <person name="Fitz-Gibbon S.T."/>
            <person name="Puiu D."/>
            <person name="Crepeau M."/>
            <person name="Gugger P.F."/>
            <person name="Sherman R."/>
            <person name="Stevens K."/>
            <person name="Langley C.H."/>
            <person name="Pellegrini M."/>
            <person name="Salzberg S.L."/>
        </authorList>
    </citation>
    <scope>NUCLEOTIDE SEQUENCE [LARGE SCALE GENOMIC DNA]</scope>
    <source>
        <strain evidence="16 17">cv. SW786</strain>
    </source>
</reference>
<dbReference type="Proteomes" id="UP000594261">
    <property type="component" value="Chromosome 11"/>
</dbReference>
<dbReference type="InParanoid" id="A0A7N2MX66"/>
<dbReference type="SUPFAM" id="SSF52047">
    <property type="entry name" value="RNI-like"/>
    <property type="match status" value="2"/>
</dbReference>
<dbReference type="EMBL" id="LRBV02000011">
    <property type="status" value="NOT_ANNOTATED_CDS"/>
    <property type="molecule type" value="Genomic_DNA"/>
</dbReference>
<sequence length="1029" mass="116039">MHSSPSRQLCHENERSALLQFKESFIINKSVSFYDPIANHRVESWKLEGEKSDCCSWDGVDCDEDTGHVIGLDLANSCLYGSINSNSTLFHLVHLQSLNLAYNNFNYSQIPYELSQLSSLDLCCNYDYDLPLGKYLLQFKELGLTSLVRNLTRIEYLDLSGVNIFSTVPNIFANLSTLRSLYLHDCGMHGEFPKGIFKLPNLLVLDMKYNEVLTGSWPDFQNWSSPLEDMTLAGTSFSGELPASMGNLGSLIALDMWNCNISGSIPFSIGNLTNLSYLKLSQNTLVGNIPSSIGNLIQLMFLDCYANQLTGPIPFELANITQLTTLSLGKNQLTSSIPFGLAKTQLSFLYLGFNGLTGPIPFDLTNLTRLTILGLGNNKLTGPIPFELAKLTQLTIFALSNNLLTGPIPFELANLTQLTTLSMSYNRLTGPIPFGLRKLTRLNNLDLAGNKFHGQFPILIFNLKNLKALDISDNHLSGIRWICNMTSLDVIDVSDNYFSGSLPQCLHNMLQGSKLRMISLRGNKFHGLLPRSLANCTMLEAIDVSNNQFNDIFPSWLGNLPNLKLLLLQSNKFYGKILENPESNHEFPNLRVLDLSYNSFTGKLPSNSFRNWNALKLDNEDHLTYIQAEKSSLYQKIHQIRRNARPTSSRRASDERRSSIDDRARRSTIAMDEHARRSTIAIVRSRSSIDERDRRSTNAIVVRRTRSSIALIDRRETSALVDRDRRSTRDERARLCSSIAIVDRADDSIDDRDRRSRRSSARSQNSFSVVKASNFGQPEFDFRKITFSVTAKHPIFRKLISGIRLKSNQTQPYWYTYSMKITNKGIDMVYHKVQQSFRAIDMSSNKFVGGIPESVGDLRGLHMLNISNNILTGHIPPSLGNLTKLESLDLSQNKLLGEISQQLTQLTFLEWFNVSHNNLTGSIPHGKQFDTFENSSFQGNLGLCGNPLSKKCWNFDSSPPSPSISEQSQDSSGFLFDFGWKIVLVGYGFGLIIGVIIGNIVVTRKQDWFMKTFGMKQRRRRHMRREPRN</sequence>